<evidence type="ECO:0000313" key="2">
    <source>
        <dbReference type="EMBL" id="GAA4392321.1"/>
    </source>
</evidence>
<organism evidence="2 3">
    <name type="scientific">Hymenobacter koreensis</name>
    <dbReference type="NCBI Taxonomy" id="1084523"/>
    <lineage>
        <taxon>Bacteria</taxon>
        <taxon>Pseudomonadati</taxon>
        <taxon>Bacteroidota</taxon>
        <taxon>Cytophagia</taxon>
        <taxon>Cytophagales</taxon>
        <taxon>Hymenobacteraceae</taxon>
        <taxon>Hymenobacter</taxon>
    </lineage>
</organism>
<comment type="caution">
    <text evidence="2">The sequence shown here is derived from an EMBL/GenBank/DDBJ whole genome shotgun (WGS) entry which is preliminary data.</text>
</comment>
<gene>
    <name evidence="2" type="ORF">GCM10023186_42680</name>
</gene>
<keyword evidence="1" id="KW-0732">Signal</keyword>
<name>A0ABP8JL59_9BACT</name>
<reference evidence="3" key="1">
    <citation type="journal article" date="2019" name="Int. J. Syst. Evol. Microbiol.">
        <title>The Global Catalogue of Microorganisms (GCM) 10K type strain sequencing project: providing services to taxonomists for standard genome sequencing and annotation.</title>
        <authorList>
            <consortium name="The Broad Institute Genomics Platform"/>
            <consortium name="The Broad Institute Genome Sequencing Center for Infectious Disease"/>
            <person name="Wu L."/>
            <person name="Ma J."/>
        </authorList>
    </citation>
    <scope>NUCLEOTIDE SEQUENCE [LARGE SCALE GENOMIC DNA]</scope>
    <source>
        <strain evidence="3">JCM 17924</strain>
    </source>
</reference>
<evidence type="ECO:0008006" key="4">
    <source>
        <dbReference type="Google" id="ProtNLM"/>
    </source>
</evidence>
<keyword evidence="3" id="KW-1185">Reference proteome</keyword>
<protein>
    <recommendedName>
        <fullName evidence="4">DUF3347 domain-containing protein</fullName>
    </recommendedName>
</protein>
<proteinExistence type="predicted"/>
<dbReference type="EMBL" id="BAABHA010000015">
    <property type="protein sequence ID" value="GAA4392321.1"/>
    <property type="molecule type" value="Genomic_DNA"/>
</dbReference>
<feature type="signal peptide" evidence="1">
    <location>
        <begin position="1"/>
        <end position="19"/>
    </location>
</feature>
<accession>A0ABP8JL59</accession>
<dbReference type="Proteomes" id="UP001500454">
    <property type="component" value="Unassembled WGS sequence"/>
</dbReference>
<evidence type="ECO:0000256" key="1">
    <source>
        <dbReference type="SAM" id="SignalP"/>
    </source>
</evidence>
<evidence type="ECO:0000313" key="3">
    <source>
        <dbReference type="Proteomes" id="UP001500454"/>
    </source>
</evidence>
<sequence>MHRFILVLAVALAPLLTSAQNTKPAPTPALAKFEGDMTASLCKEFEKENAVRPLAEFSKDQAQTFMQGLMKDYITAREKEVTKLFKDNGGVSNATMEAMGRRVGMRLASECPVAMVLFVRLAGGSTDVPASSLTISDAERPLLNDMADGVCQRLEQSNKQKPLTSLPKADRMALVTQTMQEVMKSNAKRISDQYGPEIFMDPEKLKAMGMKVGGIMATKCVTVLTAVGQE</sequence>
<feature type="chain" id="PRO_5045235490" description="DUF3347 domain-containing protein" evidence="1">
    <location>
        <begin position="20"/>
        <end position="230"/>
    </location>
</feature>
<dbReference type="RefSeq" id="WP_345227569.1">
    <property type="nucleotide sequence ID" value="NZ_BAABHA010000015.1"/>
</dbReference>